<sequence length="121" mass="13423">NNNLTKTHRSHEEPWTSFANVANPPINPSMNPALISAQIDRWRPTTPEPGSRNPGADPGLCPGSFALCRLVGSDHHMGDRHVTMTGNISIDQRGKPADHQENVGNRFDAIIGRIIEYFRCR</sequence>
<evidence type="ECO:0000313" key="2">
    <source>
        <dbReference type="EMBL" id="CRZ12974.1"/>
    </source>
</evidence>
<feature type="region of interest" description="Disordered" evidence="1">
    <location>
        <begin position="1"/>
        <end position="32"/>
    </location>
</feature>
<organism evidence="2">
    <name type="scientific">Spongospora subterranea</name>
    <dbReference type="NCBI Taxonomy" id="70186"/>
    <lineage>
        <taxon>Eukaryota</taxon>
        <taxon>Sar</taxon>
        <taxon>Rhizaria</taxon>
        <taxon>Endomyxa</taxon>
        <taxon>Phytomyxea</taxon>
        <taxon>Plasmodiophorida</taxon>
        <taxon>Plasmodiophoridae</taxon>
        <taxon>Spongospora</taxon>
    </lineage>
</organism>
<reference evidence="2" key="1">
    <citation type="submission" date="2015-04" db="EMBL/GenBank/DDBJ databases">
        <title>The genome sequence of the plant pathogenic Rhizarian Plasmodiophora brassicae reveals insights in its biotrophic life cycle and the origin of chitin synthesis.</title>
        <authorList>
            <person name="Schwelm A."/>
            <person name="Fogelqvist J."/>
            <person name="Knaust A."/>
            <person name="Julke S."/>
            <person name="Lilja T."/>
            <person name="Dhandapani V."/>
            <person name="Bonilla-Rosso G."/>
            <person name="Karlsson M."/>
            <person name="Shevchenko A."/>
            <person name="Choi S.R."/>
            <person name="Kim H.G."/>
            <person name="Park J.Y."/>
            <person name="Lim Y.P."/>
            <person name="Ludwig-Muller J."/>
            <person name="Dixelius C."/>
        </authorList>
    </citation>
    <scope>NUCLEOTIDE SEQUENCE</scope>
    <source>
        <tissue evidence="2">Potato root galls</tissue>
    </source>
</reference>
<dbReference type="AlphaFoldDB" id="A0A0H5RW41"/>
<accession>A0A0H5RW41</accession>
<evidence type="ECO:0000256" key="1">
    <source>
        <dbReference type="SAM" id="MobiDB-lite"/>
    </source>
</evidence>
<feature type="non-terminal residue" evidence="2">
    <location>
        <position position="1"/>
    </location>
</feature>
<proteinExistence type="predicted"/>
<protein>
    <submittedName>
        <fullName evidence="2">Uncharacterized protein</fullName>
    </submittedName>
</protein>
<dbReference type="EMBL" id="HACM01012532">
    <property type="protein sequence ID" value="CRZ12974.1"/>
    <property type="molecule type" value="Transcribed_RNA"/>
</dbReference>
<name>A0A0H5RW41_9EUKA</name>
<feature type="non-terminal residue" evidence="2">
    <location>
        <position position="121"/>
    </location>
</feature>